<feature type="transmembrane region" description="Helical" evidence="1">
    <location>
        <begin position="35"/>
        <end position="54"/>
    </location>
</feature>
<dbReference type="OrthoDB" id="2190802at2"/>
<proteinExistence type="predicted"/>
<evidence type="ECO:0000256" key="1">
    <source>
        <dbReference type="SAM" id="Phobius"/>
    </source>
</evidence>
<keyword evidence="1" id="KW-0472">Membrane</keyword>
<keyword evidence="1" id="KW-1133">Transmembrane helix</keyword>
<feature type="transmembrane region" description="Helical" evidence="1">
    <location>
        <begin position="6"/>
        <end position="28"/>
    </location>
</feature>
<dbReference type="Proteomes" id="UP000190328">
    <property type="component" value="Unassembled WGS sequence"/>
</dbReference>
<dbReference type="EMBL" id="FUXI01000014">
    <property type="protein sequence ID" value="SJZ77805.1"/>
    <property type="molecule type" value="Genomic_DNA"/>
</dbReference>
<keyword evidence="1" id="KW-0812">Transmembrane</keyword>
<keyword evidence="3" id="KW-1185">Reference proteome</keyword>
<sequence>MTDGSGILGILSGFIFAVIIACGTFYIIKEWKNSNWLKIGSVLIVFLILADFTTNKGQATRDLLAKVINTISGGTFK</sequence>
<evidence type="ECO:0000313" key="3">
    <source>
        <dbReference type="Proteomes" id="UP000190328"/>
    </source>
</evidence>
<dbReference type="RefSeq" id="WP_078807342.1">
    <property type="nucleotide sequence ID" value="NZ_FUXI01000014.1"/>
</dbReference>
<protein>
    <submittedName>
        <fullName evidence="2">Uncharacterized protein</fullName>
    </submittedName>
</protein>
<gene>
    <name evidence="2" type="ORF">SAMN02745116_01410</name>
</gene>
<reference evidence="2 3" key="1">
    <citation type="submission" date="2017-02" db="EMBL/GenBank/DDBJ databases">
        <authorList>
            <person name="Peterson S.W."/>
        </authorList>
    </citation>
    <scope>NUCLEOTIDE SEQUENCE [LARGE SCALE GENOMIC DNA]</scope>
    <source>
        <strain evidence="2 3">ATCC BAA-1030</strain>
    </source>
</reference>
<organism evidence="2 3">
    <name type="scientific">Pilibacter termitis</name>
    <dbReference type="NCBI Taxonomy" id="263852"/>
    <lineage>
        <taxon>Bacteria</taxon>
        <taxon>Bacillati</taxon>
        <taxon>Bacillota</taxon>
        <taxon>Bacilli</taxon>
        <taxon>Lactobacillales</taxon>
        <taxon>Enterococcaceae</taxon>
        <taxon>Pilibacter</taxon>
    </lineage>
</organism>
<evidence type="ECO:0000313" key="2">
    <source>
        <dbReference type="EMBL" id="SJZ77805.1"/>
    </source>
</evidence>
<accession>A0A1T4NFB0</accession>
<dbReference type="AlphaFoldDB" id="A0A1T4NFB0"/>
<dbReference type="STRING" id="263852.SAMN02745116_01410"/>
<name>A0A1T4NFB0_9ENTE</name>